<feature type="compositionally biased region" description="Polar residues" evidence="1">
    <location>
        <begin position="1"/>
        <end position="18"/>
    </location>
</feature>
<feature type="region of interest" description="Disordered" evidence="1">
    <location>
        <begin position="1"/>
        <end position="29"/>
    </location>
</feature>
<organism evidence="2 3">
    <name type="scientific">Pisolithus microcarpus 441</name>
    <dbReference type="NCBI Taxonomy" id="765257"/>
    <lineage>
        <taxon>Eukaryota</taxon>
        <taxon>Fungi</taxon>
        <taxon>Dikarya</taxon>
        <taxon>Basidiomycota</taxon>
        <taxon>Agaricomycotina</taxon>
        <taxon>Agaricomycetes</taxon>
        <taxon>Agaricomycetidae</taxon>
        <taxon>Boletales</taxon>
        <taxon>Sclerodermatineae</taxon>
        <taxon>Pisolithaceae</taxon>
        <taxon>Pisolithus</taxon>
    </lineage>
</organism>
<dbReference type="Proteomes" id="UP000054018">
    <property type="component" value="Unassembled WGS sequence"/>
</dbReference>
<accession>A0A0C9ZLI9</accession>
<gene>
    <name evidence="2" type="ORF">PISMIDRAFT_675730</name>
</gene>
<dbReference type="EMBL" id="KN833700">
    <property type="protein sequence ID" value="KIK26789.1"/>
    <property type="molecule type" value="Genomic_DNA"/>
</dbReference>
<evidence type="ECO:0000313" key="3">
    <source>
        <dbReference type="Proteomes" id="UP000054018"/>
    </source>
</evidence>
<keyword evidence="3" id="KW-1185">Reference proteome</keyword>
<evidence type="ECO:0000313" key="2">
    <source>
        <dbReference type="EMBL" id="KIK26789.1"/>
    </source>
</evidence>
<sequence length="103" mass="11749">MEDYRQSASEPQEQAKARSQSHSHYSRTLPAETGAYTLGWAGSPYPRSHLETLNIRQLDLIETQSKKSAHEHRESAKEKNEQEPVVYAVWNKFMVAVCQDSGE</sequence>
<evidence type="ECO:0000256" key="1">
    <source>
        <dbReference type="SAM" id="MobiDB-lite"/>
    </source>
</evidence>
<name>A0A0C9ZLI9_9AGAM</name>
<protein>
    <submittedName>
        <fullName evidence="2">Uncharacterized protein</fullName>
    </submittedName>
</protein>
<reference evidence="3" key="2">
    <citation type="submission" date="2015-01" db="EMBL/GenBank/DDBJ databases">
        <title>Evolutionary Origins and Diversification of the Mycorrhizal Mutualists.</title>
        <authorList>
            <consortium name="DOE Joint Genome Institute"/>
            <consortium name="Mycorrhizal Genomics Consortium"/>
            <person name="Kohler A."/>
            <person name="Kuo A."/>
            <person name="Nagy L.G."/>
            <person name="Floudas D."/>
            <person name="Copeland A."/>
            <person name="Barry K.W."/>
            <person name="Cichocki N."/>
            <person name="Veneault-Fourrey C."/>
            <person name="LaButti K."/>
            <person name="Lindquist E.A."/>
            <person name="Lipzen A."/>
            <person name="Lundell T."/>
            <person name="Morin E."/>
            <person name="Murat C."/>
            <person name="Riley R."/>
            <person name="Ohm R."/>
            <person name="Sun H."/>
            <person name="Tunlid A."/>
            <person name="Henrissat B."/>
            <person name="Grigoriev I.V."/>
            <person name="Hibbett D.S."/>
            <person name="Martin F."/>
        </authorList>
    </citation>
    <scope>NUCLEOTIDE SEQUENCE [LARGE SCALE GENOMIC DNA]</scope>
    <source>
        <strain evidence="3">441</strain>
    </source>
</reference>
<reference evidence="2 3" key="1">
    <citation type="submission" date="2014-04" db="EMBL/GenBank/DDBJ databases">
        <authorList>
            <consortium name="DOE Joint Genome Institute"/>
            <person name="Kuo A."/>
            <person name="Kohler A."/>
            <person name="Costa M.D."/>
            <person name="Nagy L.G."/>
            <person name="Floudas D."/>
            <person name="Copeland A."/>
            <person name="Barry K.W."/>
            <person name="Cichocki N."/>
            <person name="Veneault-Fourrey C."/>
            <person name="LaButti K."/>
            <person name="Lindquist E.A."/>
            <person name="Lipzen A."/>
            <person name="Lundell T."/>
            <person name="Morin E."/>
            <person name="Murat C."/>
            <person name="Sun H."/>
            <person name="Tunlid A."/>
            <person name="Henrissat B."/>
            <person name="Grigoriev I.V."/>
            <person name="Hibbett D.S."/>
            <person name="Martin F."/>
            <person name="Nordberg H.P."/>
            <person name="Cantor M.N."/>
            <person name="Hua S.X."/>
        </authorList>
    </citation>
    <scope>NUCLEOTIDE SEQUENCE [LARGE SCALE GENOMIC DNA]</scope>
    <source>
        <strain evidence="2 3">441</strain>
    </source>
</reference>
<proteinExistence type="predicted"/>
<dbReference type="AlphaFoldDB" id="A0A0C9ZLI9"/>
<dbReference type="HOGENOM" id="CLU_2264777_0_0_1"/>